<dbReference type="SMART" id="SM00073">
    <property type="entry name" value="HPT"/>
    <property type="match status" value="1"/>
</dbReference>
<dbReference type="Proteomes" id="UP000199520">
    <property type="component" value="Unassembled WGS sequence"/>
</dbReference>
<dbReference type="SUPFAM" id="SSF55874">
    <property type="entry name" value="ATPase domain of HSP90 chaperone/DNA topoisomerase II/histidine kinase"/>
    <property type="match status" value="1"/>
</dbReference>
<dbReference type="InterPro" id="IPR035891">
    <property type="entry name" value="CheY-binding_CheA"/>
</dbReference>
<dbReference type="InterPro" id="IPR010808">
    <property type="entry name" value="CheA_P2-bd"/>
</dbReference>
<keyword evidence="9" id="KW-0547">Nucleotide-binding</keyword>
<organism evidence="18 19">
    <name type="scientific">Pelosinus propionicus DSM 13327</name>
    <dbReference type="NCBI Taxonomy" id="1123291"/>
    <lineage>
        <taxon>Bacteria</taxon>
        <taxon>Bacillati</taxon>
        <taxon>Bacillota</taxon>
        <taxon>Negativicutes</taxon>
        <taxon>Selenomonadales</taxon>
        <taxon>Sporomusaceae</taxon>
        <taxon>Pelosinus</taxon>
    </lineage>
</organism>
<dbReference type="Pfam" id="PF07194">
    <property type="entry name" value="P2"/>
    <property type="match status" value="1"/>
</dbReference>
<dbReference type="CDD" id="cd00088">
    <property type="entry name" value="HPT"/>
    <property type="match status" value="1"/>
</dbReference>
<sequence length="690" mass="77331">MTGDGLSREPMLEMYLFEGSQLVEQLEEIIIECEKNKKIELESVNEIFRIMHTIKGSSAMMMFTNIALLAHSLEDLFYFIRENKITHIDYAGLSDLVLSGIDFVKGEITKIENDKVADGAPENLISAIDHFLEEMKASHTDNYTEQSASKEEEKTMYYISNYQKASSESGRKYNVRVFFEEDCQMQSVRAYMVIHNLKDIASEIFHFPENITDSAESDEIIKDTGFLVNFCTEVSDSEVDSILKQAAFIRKLEVEQVDEYPDIGNKSTPKRKEIILDEVSEVVRSPQIEAIKEEVESQSGINNRQQSMISVTVTKLDMLMDIVGEIVISEAMVTRNPELEGLQLDGFQKAARQLRKLTDELQDIVMSIRMMPISMVFHKMNRIVRDMSKKLDKEVELEIIGETTEVDKNVIDQLSDPIMHLIRNAMDHGLESKEGRIEAGKPVKGKIVLEAQSYGGDVLITIRDDGKGMSRESILKKARETGLVKKPENELSDKDVFSFILLPGFSTKDKITEFSGRGVGMDVVKKNLEKIGGNITIESTFGVGTEILVKIPLTLAIIDGIEINVGKSRYTIPTTSIRESFRMDANDIIADSDGNEMIMIRGQCYSVIRLHKLFNITTQVTSISEGIMVMVETDTKAACLFVDKLVGEQQVVVKALPKYIKKVEGIAGCTILGDGGISLILDANGILGRE</sequence>
<dbReference type="GO" id="GO:0000155">
    <property type="term" value="F:phosphorelay sensor kinase activity"/>
    <property type="evidence" value="ECO:0007669"/>
    <property type="project" value="InterPro"/>
</dbReference>
<keyword evidence="5" id="KW-0963">Cytoplasm</keyword>
<evidence type="ECO:0000256" key="4">
    <source>
        <dbReference type="ARBA" id="ARBA00021495"/>
    </source>
</evidence>
<evidence type="ECO:0000256" key="12">
    <source>
        <dbReference type="ARBA" id="ARBA00023012"/>
    </source>
</evidence>
<keyword evidence="6" id="KW-0145">Chemotaxis</keyword>
<dbReference type="RefSeq" id="WP_090936738.1">
    <property type="nucleotide sequence ID" value="NZ_FOTS01000017.1"/>
</dbReference>
<dbReference type="InterPro" id="IPR036097">
    <property type="entry name" value="HisK_dim/P_sf"/>
</dbReference>
<evidence type="ECO:0000313" key="18">
    <source>
        <dbReference type="EMBL" id="SFL77743.1"/>
    </source>
</evidence>
<evidence type="ECO:0000256" key="2">
    <source>
        <dbReference type="ARBA" id="ARBA00004496"/>
    </source>
</evidence>
<dbReference type="AlphaFoldDB" id="A0A1I4KGL0"/>
<evidence type="ECO:0000256" key="9">
    <source>
        <dbReference type="ARBA" id="ARBA00022741"/>
    </source>
</evidence>
<dbReference type="STRING" id="1123291.SAMN04490355_101762"/>
<dbReference type="FunFam" id="3.30.565.10:FF:000016">
    <property type="entry name" value="Chemotaxis protein CheA, putative"/>
    <property type="match status" value="1"/>
</dbReference>
<dbReference type="SUPFAM" id="SSF55052">
    <property type="entry name" value="CheY-binding domain of CheA"/>
    <property type="match status" value="1"/>
</dbReference>
<gene>
    <name evidence="18" type="ORF">SAMN04490355_101762</name>
</gene>
<proteinExistence type="predicted"/>
<keyword evidence="8" id="KW-0808">Transferase</keyword>
<reference evidence="19" key="1">
    <citation type="submission" date="2016-10" db="EMBL/GenBank/DDBJ databases">
        <authorList>
            <person name="Varghese N."/>
            <person name="Submissions S."/>
        </authorList>
    </citation>
    <scope>NUCLEOTIDE SEQUENCE [LARGE SCALE GENOMIC DNA]</scope>
    <source>
        <strain evidence="19">DSM 13327</strain>
    </source>
</reference>
<evidence type="ECO:0000313" key="19">
    <source>
        <dbReference type="Proteomes" id="UP000199520"/>
    </source>
</evidence>
<evidence type="ECO:0000256" key="3">
    <source>
        <dbReference type="ARBA" id="ARBA00012438"/>
    </source>
</evidence>
<name>A0A1I4KGL0_9FIRM</name>
<dbReference type="SUPFAM" id="SSF50341">
    <property type="entry name" value="CheW-like"/>
    <property type="match status" value="1"/>
</dbReference>
<dbReference type="EC" id="2.7.13.3" evidence="3"/>
<comment type="function">
    <text evidence="13">Involved in the transmission of sensory signals from the chemoreceptors to the flagellar motors. CheA is autophosphorylated; it can transfer its phosphate group to either CheB or CheY.</text>
</comment>
<dbReference type="CDD" id="cd00731">
    <property type="entry name" value="CheA_reg"/>
    <property type="match status" value="1"/>
</dbReference>
<feature type="modified residue" description="Phosphohistidine" evidence="14">
    <location>
        <position position="52"/>
    </location>
</feature>
<dbReference type="Gene3D" id="2.30.30.40">
    <property type="entry name" value="SH3 Domains"/>
    <property type="match status" value="1"/>
</dbReference>
<dbReference type="PROSITE" id="PS50851">
    <property type="entry name" value="CHEW"/>
    <property type="match status" value="1"/>
</dbReference>
<dbReference type="PROSITE" id="PS50109">
    <property type="entry name" value="HIS_KIN"/>
    <property type="match status" value="1"/>
</dbReference>
<evidence type="ECO:0000256" key="8">
    <source>
        <dbReference type="ARBA" id="ARBA00022679"/>
    </source>
</evidence>
<dbReference type="PANTHER" id="PTHR43395:SF10">
    <property type="entry name" value="CHEMOTAXIS PROTEIN CHEA"/>
    <property type="match status" value="1"/>
</dbReference>
<dbReference type="GO" id="GO:0005737">
    <property type="term" value="C:cytoplasm"/>
    <property type="evidence" value="ECO:0007669"/>
    <property type="project" value="UniProtKB-SubCell"/>
</dbReference>
<dbReference type="InterPro" id="IPR036061">
    <property type="entry name" value="CheW-like_dom_sf"/>
</dbReference>
<dbReference type="GO" id="GO:0005524">
    <property type="term" value="F:ATP binding"/>
    <property type="evidence" value="ECO:0007669"/>
    <property type="project" value="UniProtKB-KW"/>
</dbReference>
<dbReference type="InterPro" id="IPR051315">
    <property type="entry name" value="Bact_Chemotaxis_CheA"/>
</dbReference>
<dbReference type="InterPro" id="IPR003594">
    <property type="entry name" value="HATPase_dom"/>
</dbReference>
<dbReference type="InterPro" id="IPR036641">
    <property type="entry name" value="HPT_dom_sf"/>
</dbReference>
<evidence type="ECO:0000256" key="11">
    <source>
        <dbReference type="ARBA" id="ARBA00022840"/>
    </source>
</evidence>
<feature type="domain" description="CheW-like" evidence="16">
    <location>
        <begin position="557"/>
        <end position="690"/>
    </location>
</feature>
<dbReference type="Pfam" id="PF02895">
    <property type="entry name" value="H-kinase_dim"/>
    <property type="match status" value="1"/>
</dbReference>
<keyword evidence="10 18" id="KW-0418">Kinase</keyword>
<dbReference type="PROSITE" id="PS50894">
    <property type="entry name" value="HPT"/>
    <property type="match status" value="1"/>
</dbReference>
<evidence type="ECO:0000256" key="14">
    <source>
        <dbReference type="PROSITE-ProRule" id="PRU00110"/>
    </source>
</evidence>
<dbReference type="Gene3D" id="1.10.287.560">
    <property type="entry name" value="Histidine kinase CheA-like, homodimeric domain"/>
    <property type="match status" value="1"/>
</dbReference>
<keyword evidence="12" id="KW-0902">Two-component regulatory system</keyword>
<dbReference type="InterPro" id="IPR036890">
    <property type="entry name" value="HATPase_C_sf"/>
</dbReference>
<keyword evidence="11" id="KW-0067">ATP-binding</keyword>
<dbReference type="OrthoDB" id="9803176at2"/>
<keyword evidence="7 14" id="KW-0597">Phosphoprotein</keyword>
<evidence type="ECO:0000259" key="17">
    <source>
        <dbReference type="PROSITE" id="PS50894"/>
    </source>
</evidence>
<evidence type="ECO:0000256" key="6">
    <source>
        <dbReference type="ARBA" id="ARBA00022500"/>
    </source>
</evidence>
<dbReference type="InterPro" id="IPR037052">
    <property type="entry name" value="CheA-like_P2_sf"/>
</dbReference>
<dbReference type="InterPro" id="IPR005467">
    <property type="entry name" value="His_kinase_dom"/>
</dbReference>
<dbReference type="PRINTS" id="PR00344">
    <property type="entry name" value="BCTRLSENSOR"/>
</dbReference>
<dbReference type="InterPro" id="IPR008207">
    <property type="entry name" value="Sig_transdc_His_kin_Hpt_dom"/>
</dbReference>
<dbReference type="SUPFAM" id="SSF47384">
    <property type="entry name" value="Homodimeric domain of signal transducing histidine kinase"/>
    <property type="match status" value="1"/>
</dbReference>
<dbReference type="Gene3D" id="1.20.120.160">
    <property type="entry name" value="HPT domain"/>
    <property type="match status" value="1"/>
</dbReference>
<keyword evidence="19" id="KW-1185">Reference proteome</keyword>
<dbReference type="Gene3D" id="3.30.70.1110">
    <property type="entry name" value="Histidine kinase CheA-like, P2 response regulator-binding domain"/>
    <property type="match status" value="1"/>
</dbReference>
<accession>A0A1I4KGL0</accession>
<evidence type="ECO:0000256" key="7">
    <source>
        <dbReference type="ARBA" id="ARBA00022553"/>
    </source>
</evidence>
<dbReference type="PANTHER" id="PTHR43395">
    <property type="entry name" value="SENSOR HISTIDINE KINASE CHEA"/>
    <property type="match status" value="1"/>
</dbReference>
<comment type="catalytic activity">
    <reaction evidence="1">
        <text>ATP + protein L-histidine = ADP + protein N-phospho-L-histidine.</text>
        <dbReference type="EC" id="2.7.13.3"/>
    </reaction>
</comment>
<dbReference type="Pfam" id="PF01584">
    <property type="entry name" value="CheW"/>
    <property type="match status" value="1"/>
</dbReference>
<dbReference type="InterPro" id="IPR004358">
    <property type="entry name" value="Sig_transdc_His_kin-like_C"/>
</dbReference>
<dbReference type="InterPro" id="IPR004105">
    <property type="entry name" value="CheA-like_dim"/>
</dbReference>
<protein>
    <recommendedName>
        <fullName evidence="4">Chemotaxis protein CheA</fullName>
        <ecNumber evidence="3">2.7.13.3</ecNumber>
    </recommendedName>
</protein>
<evidence type="ECO:0000256" key="10">
    <source>
        <dbReference type="ARBA" id="ARBA00022777"/>
    </source>
</evidence>
<evidence type="ECO:0000259" key="16">
    <source>
        <dbReference type="PROSITE" id="PS50851"/>
    </source>
</evidence>
<dbReference type="SMART" id="SM00260">
    <property type="entry name" value="CheW"/>
    <property type="match status" value="1"/>
</dbReference>
<dbReference type="Pfam" id="PF02518">
    <property type="entry name" value="HATPase_c"/>
    <property type="match status" value="1"/>
</dbReference>
<dbReference type="Gene3D" id="3.30.565.10">
    <property type="entry name" value="Histidine kinase-like ATPase, C-terminal domain"/>
    <property type="match status" value="1"/>
</dbReference>
<dbReference type="InterPro" id="IPR002545">
    <property type="entry name" value="CheW-lke_dom"/>
</dbReference>
<feature type="domain" description="HPt" evidence="17">
    <location>
        <begin position="4"/>
        <end position="111"/>
    </location>
</feature>
<dbReference type="SUPFAM" id="SSF47226">
    <property type="entry name" value="Histidine-containing phosphotransfer domain, HPT domain"/>
    <property type="match status" value="1"/>
</dbReference>
<evidence type="ECO:0000256" key="1">
    <source>
        <dbReference type="ARBA" id="ARBA00000085"/>
    </source>
</evidence>
<dbReference type="EMBL" id="FOTS01000017">
    <property type="protein sequence ID" value="SFL77743.1"/>
    <property type="molecule type" value="Genomic_DNA"/>
</dbReference>
<dbReference type="SMART" id="SM00387">
    <property type="entry name" value="HATPase_c"/>
    <property type="match status" value="1"/>
</dbReference>
<dbReference type="GO" id="GO:0006935">
    <property type="term" value="P:chemotaxis"/>
    <property type="evidence" value="ECO:0007669"/>
    <property type="project" value="UniProtKB-KW"/>
</dbReference>
<dbReference type="SMART" id="SM01231">
    <property type="entry name" value="H-kinase_dim"/>
    <property type="match status" value="1"/>
</dbReference>
<dbReference type="InterPro" id="IPR037006">
    <property type="entry name" value="CheA-like_homodim_sf"/>
</dbReference>
<evidence type="ECO:0000256" key="13">
    <source>
        <dbReference type="ARBA" id="ARBA00035100"/>
    </source>
</evidence>
<feature type="domain" description="Histidine kinase" evidence="15">
    <location>
        <begin position="351"/>
        <end position="555"/>
    </location>
</feature>
<comment type="subcellular location">
    <subcellularLocation>
        <location evidence="2">Cytoplasm</location>
    </subcellularLocation>
</comment>
<evidence type="ECO:0000259" key="15">
    <source>
        <dbReference type="PROSITE" id="PS50109"/>
    </source>
</evidence>
<evidence type="ECO:0000256" key="5">
    <source>
        <dbReference type="ARBA" id="ARBA00022490"/>
    </source>
</evidence>
<dbReference type="Pfam" id="PF01627">
    <property type="entry name" value="Hpt"/>
    <property type="match status" value="1"/>
</dbReference>